<accession>A0A0C2WC75</accession>
<dbReference type="EMBL" id="KN818895">
    <property type="protein sequence ID" value="KIL54181.1"/>
    <property type="molecule type" value="Genomic_DNA"/>
</dbReference>
<evidence type="ECO:0000313" key="1">
    <source>
        <dbReference type="EMBL" id="KIL54039.1"/>
    </source>
</evidence>
<sequence>MEALTLGVAMASARAFSTLASPHATCLGRSCSPLSLNSSTHLRRQTLNSNLLAVDNTSISLLNALGTRAALNQSHHSGSHTQYVYGKQSLICRGSCVIW</sequence>
<gene>
    <name evidence="2" type="ORF">M378DRAFT_19145</name>
    <name evidence="1" type="ORF">M378DRAFT_19267</name>
</gene>
<evidence type="ECO:0000313" key="3">
    <source>
        <dbReference type="Proteomes" id="UP000054549"/>
    </source>
</evidence>
<keyword evidence="3" id="KW-1185">Reference proteome</keyword>
<dbReference type="HOGENOM" id="CLU_2319817_0_0_1"/>
<proteinExistence type="predicted"/>
<dbReference type="EMBL" id="KN819002">
    <property type="protein sequence ID" value="KIL54039.1"/>
    <property type="molecule type" value="Genomic_DNA"/>
</dbReference>
<protein>
    <submittedName>
        <fullName evidence="2">Uncharacterized protein</fullName>
    </submittedName>
</protein>
<evidence type="ECO:0000313" key="2">
    <source>
        <dbReference type="EMBL" id="KIL54181.1"/>
    </source>
</evidence>
<dbReference type="Proteomes" id="UP000054549">
    <property type="component" value="Unassembled WGS sequence"/>
</dbReference>
<organism evidence="2 3">
    <name type="scientific">Amanita muscaria (strain Koide BX008)</name>
    <dbReference type="NCBI Taxonomy" id="946122"/>
    <lineage>
        <taxon>Eukaryota</taxon>
        <taxon>Fungi</taxon>
        <taxon>Dikarya</taxon>
        <taxon>Basidiomycota</taxon>
        <taxon>Agaricomycotina</taxon>
        <taxon>Agaricomycetes</taxon>
        <taxon>Agaricomycetidae</taxon>
        <taxon>Agaricales</taxon>
        <taxon>Pluteineae</taxon>
        <taxon>Amanitaceae</taxon>
        <taxon>Amanita</taxon>
    </lineage>
</organism>
<reference evidence="2 3" key="1">
    <citation type="submission" date="2014-04" db="EMBL/GenBank/DDBJ databases">
        <title>Evolutionary Origins and Diversification of the Mycorrhizal Mutualists.</title>
        <authorList>
            <consortium name="DOE Joint Genome Institute"/>
            <consortium name="Mycorrhizal Genomics Consortium"/>
            <person name="Kohler A."/>
            <person name="Kuo A."/>
            <person name="Nagy L.G."/>
            <person name="Floudas D."/>
            <person name="Copeland A."/>
            <person name="Barry K.W."/>
            <person name="Cichocki N."/>
            <person name="Veneault-Fourrey C."/>
            <person name="LaButti K."/>
            <person name="Lindquist E.A."/>
            <person name="Lipzen A."/>
            <person name="Lundell T."/>
            <person name="Morin E."/>
            <person name="Murat C."/>
            <person name="Riley R."/>
            <person name="Ohm R."/>
            <person name="Sun H."/>
            <person name="Tunlid A."/>
            <person name="Henrissat B."/>
            <person name="Grigoriev I.V."/>
            <person name="Hibbett D.S."/>
            <person name="Martin F."/>
        </authorList>
    </citation>
    <scope>NUCLEOTIDE SEQUENCE [LARGE SCALE GENOMIC DNA]</scope>
    <source>
        <strain evidence="2 3">Koide BX008</strain>
    </source>
</reference>
<dbReference type="AlphaFoldDB" id="A0A0C2WC75"/>
<name>A0A0C2WC75_AMAMK</name>